<name>A0A1R3IWZ3_9ROSI</name>
<proteinExistence type="predicted"/>
<dbReference type="EMBL" id="AWUE01017420">
    <property type="protein sequence ID" value="OMO87084.1"/>
    <property type="molecule type" value="Genomic_DNA"/>
</dbReference>
<comment type="caution">
    <text evidence="2">The sequence shown here is derived from an EMBL/GenBank/DDBJ whole genome shotgun (WGS) entry which is preliminary data.</text>
</comment>
<dbReference type="STRING" id="93759.A0A1R3IWZ3"/>
<organism evidence="2 3">
    <name type="scientific">Corchorus olitorius</name>
    <dbReference type="NCBI Taxonomy" id="93759"/>
    <lineage>
        <taxon>Eukaryota</taxon>
        <taxon>Viridiplantae</taxon>
        <taxon>Streptophyta</taxon>
        <taxon>Embryophyta</taxon>
        <taxon>Tracheophyta</taxon>
        <taxon>Spermatophyta</taxon>
        <taxon>Magnoliopsida</taxon>
        <taxon>eudicotyledons</taxon>
        <taxon>Gunneridae</taxon>
        <taxon>Pentapetalae</taxon>
        <taxon>rosids</taxon>
        <taxon>malvids</taxon>
        <taxon>Malvales</taxon>
        <taxon>Malvaceae</taxon>
        <taxon>Grewioideae</taxon>
        <taxon>Apeibeae</taxon>
        <taxon>Corchorus</taxon>
    </lineage>
</organism>
<dbReference type="Pfam" id="PF14244">
    <property type="entry name" value="Retrotran_gag_3"/>
    <property type="match status" value="1"/>
</dbReference>
<evidence type="ECO:0000313" key="3">
    <source>
        <dbReference type="Proteomes" id="UP000187203"/>
    </source>
</evidence>
<sequence>MASVASQTPTYPYPSTLNVGNFVTLKLKQTNFLLWKTQIMGLIQSQDMMGFVDGSLPIPEEYVAAGKDMVINPKYLAWCKSDSFFELG</sequence>
<gene>
    <name evidence="2" type="ORF">COLO4_20808</name>
</gene>
<feature type="domain" description="Retrotransposon Copia-like N-terminal" evidence="1">
    <location>
        <begin position="22"/>
        <end position="59"/>
    </location>
</feature>
<accession>A0A1R3IWZ3</accession>
<dbReference type="InterPro" id="IPR029472">
    <property type="entry name" value="Copia-like_N"/>
</dbReference>
<protein>
    <recommendedName>
        <fullName evidence="1">Retrotransposon Copia-like N-terminal domain-containing protein</fullName>
    </recommendedName>
</protein>
<dbReference type="OrthoDB" id="973354at2759"/>
<dbReference type="Proteomes" id="UP000187203">
    <property type="component" value="Unassembled WGS sequence"/>
</dbReference>
<evidence type="ECO:0000313" key="2">
    <source>
        <dbReference type="EMBL" id="OMO87084.1"/>
    </source>
</evidence>
<keyword evidence="3" id="KW-1185">Reference proteome</keyword>
<reference evidence="3" key="1">
    <citation type="submission" date="2013-09" db="EMBL/GenBank/DDBJ databases">
        <title>Corchorus olitorius genome sequencing.</title>
        <authorList>
            <person name="Alam M."/>
            <person name="Haque M.S."/>
            <person name="Islam M.S."/>
            <person name="Emdad E.M."/>
            <person name="Islam M.M."/>
            <person name="Ahmed B."/>
            <person name="Halim A."/>
            <person name="Hossen Q.M.M."/>
            <person name="Hossain M.Z."/>
            <person name="Ahmed R."/>
            <person name="Khan M.M."/>
            <person name="Islam R."/>
            <person name="Rashid M.M."/>
            <person name="Khan S.A."/>
            <person name="Rahman M.S."/>
            <person name="Alam M."/>
            <person name="Yahiya A.S."/>
            <person name="Khan M.S."/>
            <person name="Azam M.S."/>
            <person name="Haque T."/>
            <person name="Lashkar M.Z.H."/>
            <person name="Akhand A.I."/>
            <person name="Morshed G."/>
            <person name="Roy S."/>
            <person name="Uddin K.S."/>
            <person name="Rabeya T."/>
            <person name="Hossain A.S."/>
            <person name="Chowdhury A."/>
            <person name="Snigdha A.R."/>
            <person name="Mortoza M.S."/>
            <person name="Matin S.A."/>
            <person name="Hoque S.M.E."/>
            <person name="Islam M.K."/>
            <person name="Roy D.K."/>
            <person name="Haider R."/>
            <person name="Moosa M.M."/>
            <person name="Elias S.M."/>
            <person name="Hasan A.M."/>
            <person name="Jahan S."/>
            <person name="Shafiuddin M."/>
            <person name="Mahmood N."/>
            <person name="Shommy N.S."/>
        </authorList>
    </citation>
    <scope>NUCLEOTIDE SEQUENCE [LARGE SCALE GENOMIC DNA]</scope>
    <source>
        <strain evidence="3">cv. O-4</strain>
    </source>
</reference>
<evidence type="ECO:0000259" key="1">
    <source>
        <dbReference type="Pfam" id="PF14244"/>
    </source>
</evidence>
<dbReference type="AlphaFoldDB" id="A0A1R3IWZ3"/>